<dbReference type="PROSITE" id="PS50089">
    <property type="entry name" value="ZF_RING_2"/>
    <property type="match status" value="1"/>
</dbReference>
<dbReference type="InterPro" id="IPR001841">
    <property type="entry name" value="Znf_RING"/>
</dbReference>
<evidence type="ECO:0008006" key="6">
    <source>
        <dbReference type="Google" id="ProtNLM"/>
    </source>
</evidence>
<feature type="region of interest" description="Disordered" evidence="2">
    <location>
        <begin position="108"/>
        <end position="139"/>
    </location>
</feature>
<feature type="region of interest" description="Disordered" evidence="2">
    <location>
        <begin position="279"/>
        <end position="327"/>
    </location>
</feature>
<name>A0A0G4HB87_9ALVE</name>
<dbReference type="PANTHER" id="PTHR21540">
    <property type="entry name" value="RING FINGER AND SWIM DOMAIN-CONTAINING PROTEIN 2"/>
    <property type="match status" value="1"/>
</dbReference>
<evidence type="ECO:0000313" key="5">
    <source>
        <dbReference type="EMBL" id="CEM41264.1"/>
    </source>
</evidence>
<keyword evidence="1" id="KW-0479">Metal-binding</keyword>
<organism evidence="5">
    <name type="scientific">Chromera velia CCMP2878</name>
    <dbReference type="NCBI Taxonomy" id="1169474"/>
    <lineage>
        <taxon>Eukaryota</taxon>
        <taxon>Sar</taxon>
        <taxon>Alveolata</taxon>
        <taxon>Colpodellida</taxon>
        <taxon>Chromeraceae</taxon>
        <taxon>Chromera</taxon>
    </lineage>
</organism>
<dbReference type="GO" id="GO:0008270">
    <property type="term" value="F:zinc ion binding"/>
    <property type="evidence" value="ECO:0007669"/>
    <property type="project" value="UniProtKB-KW"/>
</dbReference>
<gene>
    <name evidence="5" type="ORF">Cvel_6185</name>
</gene>
<dbReference type="GO" id="GO:0061630">
    <property type="term" value="F:ubiquitin protein ligase activity"/>
    <property type="evidence" value="ECO:0007669"/>
    <property type="project" value="InterPro"/>
</dbReference>
<sequence length="327" mass="35657">MYLLERSDQSPEESTFITLGSTGNVYEAKVKKRPSCNCPDFERNQTCCKHLLFIFLKVLRIPEEATVSLLTEGELSSRQVEGALQRRGGGSAGAPVEVVEAYLASASRSGGGEESSSSSSSSAAGGDKAGKGKSKSRPPLPADWECAICFEGEKGPGGENILGGVEFCPQCRNGMHCLCIEVWLERKGRDGQTRSCPLCRGEWRLLGNETGSGGTKRGRKRRDAERTSGISGGRYVNLAQFCPEIEEQRKRAEEENRWYTRRRVSASRLAQQLEAAQWGEDWEAAQRQPRGSRGYRGERAGGLGGRARGEADNSVGDVESSMQEPHS</sequence>
<keyword evidence="1" id="KW-0863">Zinc-finger</keyword>
<feature type="compositionally biased region" description="Low complexity" evidence="2">
    <location>
        <begin position="108"/>
        <end position="126"/>
    </location>
</feature>
<keyword evidence="1" id="KW-0862">Zinc</keyword>
<dbReference type="PROSITE" id="PS50966">
    <property type="entry name" value="ZF_SWIM"/>
    <property type="match status" value="1"/>
</dbReference>
<dbReference type="EMBL" id="CDMZ01002201">
    <property type="protein sequence ID" value="CEM41264.1"/>
    <property type="molecule type" value="Genomic_DNA"/>
</dbReference>
<dbReference type="InterPro" id="IPR039903">
    <property type="entry name" value="Zswim2"/>
</dbReference>
<dbReference type="Pfam" id="PF04434">
    <property type="entry name" value="SWIM"/>
    <property type="match status" value="1"/>
</dbReference>
<evidence type="ECO:0000259" key="4">
    <source>
        <dbReference type="PROSITE" id="PS50966"/>
    </source>
</evidence>
<evidence type="ECO:0000259" key="3">
    <source>
        <dbReference type="PROSITE" id="PS50089"/>
    </source>
</evidence>
<reference evidence="5" key="1">
    <citation type="submission" date="2014-11" db="EMBL/GenBank/DDBJ databases">
        <authorList>
            <person name="Otto D Thomas"/>
            <person name="Naeem Raeece"/>
        </authorList>
    </citation>
    <scope>NUCLEOTIDE SEQUENCE</scope>
</reference>
<dbReference type="Gene3D" id="3.30.40.10">
    <property type="entry name" value="Zinc/RING finger domain, C3HC4 (zinc finger)"/>
    <property type="match status" value="1"/>
</dbReference>
<dbReference type="AlphaFoldDB" id="A0A0G4HB87"/>
<evidence type="ECO:0000256" key="1">
    <source>
        <dbReference type="PROSITE-ProRule" id="PRU00175"/>
    </source>
</evidence>
<feature type="region of interest" description="Disordered" evidence="2">
    <location>
        <begin position="210"/>
        <end position="229"/>
    </location>
</feature>
<evidence type="ECO:0000256" key="2">
    <source>
        <dbReference type="SAM" id="MobiDB-lite"/>
    </source>
</evidence>
<feature type="domain" description="SWIM-type" evidence="4">
    <location>
        <begin position="26"/>
        <end position="59"/>
    </location>
</feature>
<protein>
    <recommendedName>
        <fullName evidence="6">SWIM-type domain-containing protein</fullName>
    </recommendedName>
</protein>
<dbReference type="VEuPathDB" id="CryptoDB:Cvel_6185"/>
<dbReference type="InterPro" id="IPR013083">
    <property type="entry name" value="Znf_RING/FYVE/PHD"/>
</dbReference>
<dbReference type="InterPro" id="IPR007527">
    <property type="entry name" value="Znf_SWIM"/>
</dbReference>
<dbReference type="PANTHER" id="PTHR21540:SF0">
    <property type="entry name" value="PHD FAMILY PROTEIN"/>
    <property type="match status" value="1"/>
</dbReference>
<proteinExistence type="predicted"/>
<accession>A0A0G4HB87</accession>
<dbReference type="SUPFAM" id="SSF57850">
    <property type="entry name" value="RING/U-box"/>
    <property type="match status" value="1"/>
</dbReference>
<feature type="domain" description="RING-type" evidence="3">
    <location>
        <begin position="146"/>
        <end position="200"/>
    </location>
</feature>